<keyword evidence="8" id="KW-0479">Metal-binding</keyword>
<accession>A0ABM8EJQ3</accession>
<dbReference type="SMART" id="SM00358">
    <property type="entry name" value="DSRM"/>
    <property type="match status" value="1"/>
</dbReference>
<sequence>MNETGKKEADSSAADNSAGLEAVIGYRFANRPLLDEALTHRSFANEARGQGVADNERLEFFGDAVLGFCVGKLLLDRYPGRREGVLARMKAALVGEELLAELAATIGLGRFLRLGRGEERSGGRERKSLLANAYEALLAAVYLDGGLEPVERLVREAFGPRLADVASGVAGRDFKTEFQEYVQTLYGAPPVYILTATDGPPHERRFTVKAFVGNEPVGEGQGRSKKEAEQAAARAGLELLATSRRTAAE</sequence>
<organism evidence="11 12">
    <name type="scientific">Geotalea uraniireducens</name>
    <dbReference type="NCBI Taxonomy" id="351604"/>
    <lineage>
        <taxon>Bacteria</taxon>
        <taxon>Pseudomonadati</taxon>
        <taxon>Thermodesulfobacteriota</taxon>
        <taxon>Desulfuromonadia</taxon>
        <taxon>Geobacterales</taxon>
        <taxon>Geobacteraceae</taxon>
        <taxon>Geotalea</taxon>
    </lineage>
</organism>
<comment type="function">
    <text evidence="8">Digests double-stranded RNA. Involved in the processing of primary rRNA transcript to yield the immediate precursors to the large and small rRNAs (23S and 16S). Processes some mRNAs, and tRNAs when they are encoded in the rRNA operon. Processes pre-crRNA and tracrRNA of type II CRISPR loci if present in the organism.</text>
</comment>
<dbReference type="Gene3D" id="3.30.160.20">
    <property type="match status" value="1"/>
</dbReference>
<dbReference type="Pfam" id="PF00035">
    <property type="entry name" value="dsrm"/>
    <property type="match status" value="1"/>
</dbReference>
<dbReference type="PANTHER" id="PTHR11207">
    <property type="entry name" value="RIBONUCLEASE III"/>
    <property type="match status" value="1"/>
</dbReference>
<name>A0ABM8EJQ3_9BACT</name>
<dbReference type="SMART" id="SM00535">
    <property type="entry name" value="RIBOc"/>
    <property type="match status" value="1"/>
</dbReference>
<dbReference type="CDD" id="cd10845">
    <property type="entry name" value="DSRM_RNAse_III_family"/>
    <property type="match status" value="1"/>
</dbReference>
<evidence type="ECO:0000256" key="4">
    <source>
        <dbReference type="ARBA" id="ARBA00022722"/>
    </source>
</evidence>
<dbReference type="EMBL" id="AP027151">
    <property type="protein sequence ID" value="BDV42571.1"/>
    <property type="molecule type" value="Genomic_DNA"/>
</dbReference>
<keyword evidence="7 8" id="KW-0694">RNA-binding</keyword>
<evidence type="ECO:0000256" key="7">
    <source>
        <dbReference type="ARBA" id="ARBA00022884"/>
    </source>
</evidence>
<dbReference type="HAMAP" id="MF_00104">
    <property type="entry name" value="RNase_III"/>
    <property type="match status" value="1"/>
</dbReference>
<feature type="binding site" evidence="8">
    <location>
        <position position="135"/>
    </location>
    <ligand>
        <name>Mg(2+)</name>
        <dbReference type="ChEBI" id="CHEBI:18420"/>
    </ligand>
</feature>
<evidence type="ECO:0000256" key="6">
    <source>
        <dbReference type="ARBA" id="ARBA00022801"/>
    </source>
</evidence>
<comment type="catalytic activity">
    <reaction evidence="1 8">
        <text>Endonucleolytic cleavage to 5'-phosphomonoester.</text>
        <dbReference type="EC" id="3.1.26.3"/>
    </reaction>
</comment>
<feature type="active site" evidence="8">
    <location>
        <position position="135"/>
    </location>
</feature>
<dbReference type="SUPFAM" id="SSF54768">
    <property type="entry name" value="dsRNA-binding domain-like"/>
    <property type="match status" value="1"/>
</dbReference>
<keyword evidence="8" id="KW-0698">rRNA processing</keyword>
<comment type="subunit">
    <text evidence="8">Homodimer.</text>
</comment>
<evidence type="ECO:0000256" key="1">
    <source>
        <dbReference type="ARBA" id="ARBA00000109"/>
    </source>
</evidence>
<dbReference type="Pfam" id="PF14622">
    <property type="entry name" value="Ribonucleas_3_3"/>
    <property type="match status" value="1"/>
</dbReference>
<dbReference type="CDD" id="cd00593">
    <property type="entry name" value="RIBOc"/>
    <property type="match status" value="1"/>
</dbReference>
<dbReference type="EC" id="3.1.26.3" evidence="8"/>
<keyword evidence="5 8" id="KW-0255">Endonuclease</keyword>
<feature type="binding site" evidence="8">
    <location>
        <position position="59"/>
    </location>
    <ligand>
        <name>Mg(2+)</name>
        <dbReference type="ChEBI" id="CHEBI:18420"/>
    </ligand>
</feature>
<dbReference type="InterPro" id="IPR036389">
    <property type="entry name" value="RNase_III_sf"/>
</dbReference>
<evidence type="ECO:0000313" key="12">
    <source>
        <dbReference type="Proteomes" id="UP001317705"/>
    </source>
</evidence>
<keyword evidence="12" id="KW-1185">Reference proteome</keyword>
<feature type="binding site" evidence="8">
    <location>
        <position position="132"/>
    </location>
    <ligand>
        <name>Mg(2+)</name>
        <dbReference type="ChEBI" id="CHEBI:18420"/>
    </ligand>
</feature>
<dbReference type="InterPro" id="IPR011907">
    <property type="entry name" value="RNase_III"/>
</dbReference>
<evidence type="ECO:0000256" key="2">
    <source>
        <dbReference type="ARBA" id="ARBA00010183"/>
    </source>
</evidence>
<comment type="subcellular location">
    <subcellularLocation>
        <location evidence="8">Cytoplasm</location>
    </subcellularLocation>
</comment>
<gene>
    <name evidence="8 11" type="primary">rnc</name>
    <name evidence="11" type="ORF">GURASL_14940</name>
</gene>
<keyword evidence="8" id="KW-0963">Cytoplasm</keyword>
<evidence type="ECO:0000259" key="10">
    <source>
        <dbReference type="PROSITE" id="PS50142"/>
    </source>
</evidence>
<comment type="similarity">
    <text evidence="2">Belongs to the ribonuclease III family.</text>
</comment>
<evidence type="ECO:0000313" key="11">
    <source>
        <dbReference type="EMBL" id="BDV42571.1"/>
    </source>
</evidence>
<dbReference type="Gene3D" id="1.10.1520.10">
    <property type="entry name" value="Ribonuclease III domain"/>
    <property type="match status" value="1"/>
</dbReference>
<evidence type="ECO:0000259" key="9">
    <source>
        <dbReference type="PROSITE" id="PS50137"/>
    </source>
</evidence>
<dbReference type="Proteomes" id="UP001317705">
    <property type="component" value="Chromosome"/>
</dbReference>
<dbReference type="PROSITE" id="PS50142">
    <property type="entry name" value="RNASE_3_2"/>
    <property type="match status" value="1"/>
</dbReference>
<evidence type="ECO:0000256" key="5">
    <source>
        <dbReference type="ARBA" id="ARBA00022759"/>
    </source>
</evidence>
<keyword evidence="6 8" id="KW-0378">Hydrolase</keyword>
<dbReference type="SUPFAM" id="SSF69065">
    <property type="entry name" value="RNase III domain-like"/>
    <property type="match status" value="1"/>
</dbReference>
<keyword evidence="3 8" id="KW-0507">mRNA processing</keyword>
<keyword evidence="8" id="KW-0460">Magnesium</keyword>
<keyword evidence="4 8" id="KW-0540">Nuclease</keyword>
<dbReference type="InterPro" id="IPR000999">
    <property type="entry name" value="RNase_III_dom"/>
</dbReference>
<feature type="active site" evidence="8">
    <location>
        <position position="63"/>
    </location>
</feature>
<dbReference type="InterPro" id="IPR014720">
    <property type="entry name" value="dsRBD_dom"/>
</dbReference>
<feature type="domain" description="DRBM" evidence="9">
    <location>
        <begin position="173"/>
        <end position="242"/>
    </location>
</feature>
<dbReference type="PANTHER" id="PTHR11207:SF0">
    <property type="entry name" value="RIBONUCLEASE 3"/>
    <property type="match status" value="1"/>
</dbReference>
<dbReference type="NCBIfam" id="TIGR02191">
    <property type="entry name" value="RNaseIII"/>
    <property type="match status" value="1"/>
</dbReference>
<proteinExistence type="inferred from homology"/>
<evidence type="ECO:0000256" key="8">
    <source>
        <dbReference type="HAMAP-Rule" id="MF_00104"/>
    </source>
</evidence>
<protein>
    <recommendedName>
        <fullName evidence="8">Ribonuclease 3</fullName>
        <ecNumber evidence="8">3.1.26.3</ecNumber>
    </recommendedName>
    <alternativeName>
        <fullName evidence="8">Ribonuclease III</fullName>
        <shortName evidence="8">RNase III</shortName>
    </alternativeName>
</protein>
<dbReference type="RefSeq" id="WP_282003110.1">
    <property type="nucleotide sequence ID" value="NZ_AP027151.1"/>
</dbReference>
<reference evidence="11 12" key="1">
    <citation type="submission" date="2022-12" db="EMBL/GenBank/DDBJ databases">
        <title>Polyphasic characterization of Geotalea uranireducens NIT-SL11 newly isolated from a complex of sewage sludge and microbially reduced graphene oxide.</title>
        <authorList>
            <person name="Xie L."/>
            <person name="Yoshida N."/>
            <person name="Meng L."/>
        </authorList>
    </citation>
    <scope>NUCLEOTIDE SEQUENCE [LARGE SCALE GENOMIC DNA]</scope>
    <source>
        <strain evidence="11 12">NIT-SL11</strain>
    </source>
</reference>
<evidence type="ECO:0000256" key="3">
    <source>
        <dbReference type="ARBA" id="ARBA00022664"/>
    </source>
</evidence>
<keyword evidence="8" id="KW-0819">tRNA processing</keyword>
<comment type="cofactor">
    <cofactor evidence="8">
        <name>Mg(2+)</name>
        <dbReference type="ChEBI" id="CHEBI:18420"/>
    </cofactor>
</comment>
<feature type="domain" description="RNase III" evidence="10">
    <location>
        <begin position="17"/>
        <end position="146"/>
    </location>
</feature>
<keyword evidence="8" id="KW-0699">rRNA-binding</keyword>
<dbReference type="PROSITE" id="PS50137">
    <property type="entry name" value="DS_RBD"/>
    <property type="match status" value="1"/>
</dbReference>